<evidence type="ECO:0000313" key="4">
    <source>
        <dbReference type="Proteomes" id="UP001596099"/>
    </source>
</evidence>
<dbReference type="Gene3D" id="3.40.50.12230">
    <property type="match status" value="1"/>
</dbReference>
<organism evidence="3 4">
    <name type="scientific">Halomarina salina</name>
    <dbReference type="NCBI Taxonomy" id="1872699"/>
    <lineage>
        <taxon>Archaea</taxon>
        <taxon>Methanobacteriati</taxon>
        <taxon>Methanobacteriota</taxon>
        <taxon>Stenosarchaea group</taxon>
        <taxon>Halobacteria</taxon>
        <taxon>Halobacteriales</taxon>
        <taxon>Natronomonadaceae</taxon>
        <taxon>Halomarina</taxon>
    </lineage>
</organism>
<evidence type="ECO:0000313" key="3">
    <source>
        <dbReference type="EMBL" id="MFC5970121.1"/>
    </source>
</evidence>
<dbReference type="SUPFAM" id="SSF50486">
    <property type="entry name" value="FMT C-terminal domain-like"/>
    <property type="match status" value="1"/>
</dbReference>
<dbReference type="SUPFAM" id="SSF53328">
    <property type="entry name" value="Formyltransferase"/>
    <property type="match status" value="1"/>
</dbReference>
<accession>A0ABD5RHQ5</accession>
<keyword evidence="3" id="KW-0808">Transferase</keyword>
<feature type="domain" description="Formyl transferase N-terminal" evidence="1">
    <location>
        <begin position="24"/>
        <end position="171"/>
    </location>
</feature>
<dbReference type="Proteomes" id="UP001596099">
    <property type="component" value="Unassembled WGS sequence"/>
</dbReference>
<dbReference type="AlphaFoldDB" id="A0ABD5RHQ5"/>
<name>A0ABD5RHQ5_9EURY</name>
<keyword evidence="4" id="KW-1185">Reference proteome</keyword>
<dbReference type="PANTHER" id="PTHR11138:SF5">
    <property type="entry name" value="METHIONYL-TRNA FORMYLTRANSFERASE, MITOCHONDRIAL"/>
    <property type="match status" value="1"/>
</dbReference>
<dbReference type="InterPro" id="IPR002376">
    <property type="entry name" value="Formyl_transf_N"/>
</dbReference>
<gene>
    <name evidence="3" type="ORF">ACFPYI_02140</name>
</gene>
<dbReference type="EMBL" id="JBHSQH010000001">
    <property type="protein sequence ID" value="MFC5970121.1"/>
    <property type="molecule type" value="Genomic_DNA"/>
</dbReference>
<proteinExistence type="predicted"/>
<reference evidence="3 4" key="1">
    <citation type="journal article" date="2019" name="Int. J. Syst. Evol. Microbiol.">
        <title>The Global Catalogue of Microorganisms (GCM) 10K type strain sequencing project: providing services to taxonomists for standard genome sequencing and annotation.</title>
        <authorList>
            <consortium name="The Broad Institute Genomics Platform"/>
            <consortium name="The Broad Institute Genome Sequencing Center for Infectious Disease"/>
            <person name="Wu L."/>
            <person name="Ma J."/>
        </authorList>
    </citation>
    <scope>NUCLEOTIDE SEQUENCE [LARGE SCALE GENOMIC DNA]</scope>
    <source>
        <strain evidence="3 4">CGMCC 1.12543</strain>
    </source>
</reference>
<sequence length="314" mass="34529">MRVVFVTHNDLGLACLEELVALGADVRGIFTRPQQPRISDQTDLSAFATAHDVPLHETDDVNAESVRERIAGYDPDLLFVVGWSRLVDPAVFDLATVAALGMHPAPLPRGRGRAPIAWSLVTGLDETALSCFHLVAEADAGDLVGQVPIDIAVEDDAASLYGKVVAAGRELIREYYPRFEAGEVPRDPQDDDAATWWPKRVPRHGLVDWTRPPREVYDWIRGQTHPYPGAFSSLNGHEVRFWAANPPSGARAFCEPGELLSVEGDALRVGTWEGRLDLTRVGVDGEEIPASALLDFEWASLDDRFVNARDYLAE</sequence>
<evidence type="ECO:0000259" key="2">
    <source>
        <dbReference type="Pfam" id="PF02911"/>
    </source>
</evidence>
<dbReference type="Pfam" id="PF00551">
    <property type="entry name" value="Formyl_trans_N"/>
    <property type="match status" value="1"/>
</dbReference>
<comment type="caution">
    <text evidence="3">The sequence shown here is derived from an EMBL/GenBank/DDBJ whole genome shotgun (WGS) entry which is preliminary data.</text>
</comment>
<dbReference type="GO" id="GO:0004479">
    <property type="term" value="F:methionyl-tRNA formyltransferase activity"/>
    <property type="evidence" value="ECO:0007669"/>
    <property type="project" value="UniProtKB-EC"/>
</dbReference>
<dbReference type="EC" id="2.1.2.9" evidence="3"/>
<dbReference type="InterPro" id="IPR011034">
    <property type="entry name" value="Formyl_transferase-like_C_sf"/>
</dbReference>
<evidence type="ECO:0000259" key="1">
    <source>
        <dbReference type="Pfam" id="PF00551"/>
    </source>
</evidence>
<dbReference type="InterPro" id="IPR036477">
    <property type="entry name" value="Formyl_transf_N_sf"/>
</dbReference>
<feature type="domain" description="Formyl transferase C-terminal" evidence="2">
    <location>
        <begin position="204"/>
        <end position="285"/>
    </location>
</feature>
<dbReference type="RefSeq" id="WP_247418791.1">
    <property type="nucleotide sequence ID" value="NZ_JALLGW010000002.1"/>
</dbReference>
<dbReference type="PANTHER" id="PTHR11138">
    <property type="entry name" value="METHIONYL-TRNA FORMYLTRANSFERASE"/>
    <property type="match status" value="1"/>
</dbReference>
<dbReference type="InterPro" id="IPR005793">
    <property type="entry name" value="Formyl_trans_C"/>
</dbReference>
<protein>
    <submittedName>
        <fullName evidence="3">Methionyl-tRNA formyltransferase</fullName>
        <ecNumber evidence="3">2.1.2.9</ecNumber>
    </submittedName>
</protein>
<dbReference type="Pfam" id="PF02911">
    <property type="entry name" value="Formyl_trans_C"/>
    <property type="match status" value="1"/>
</dbReference>